<protein>
    <recommendedName>
        <fullName evidence="4">Transporter</fullName>
    </recommendedName>
</protein>
<name>A0A7T7XKB8_9SPIR</name>
<dbReference type="EMBL" id="CP067089">
    <property type="protein sequence ID" value="QQO07885.1"/>
    <property type="molecule type" value="Genomic_DNA"/>
</dbReference>
<keyword evidence="3" id="KW-1185">Reference proteome</keyword>
<dbReference type="Proteomes" id="UP000595917">
    <property type="component" value="Chromosome"/>
</dbReference>
<feature type="signal peptide" evidence="1">
    <location>
        <begin position="1"/>
        <end position="20"/>
    </location>
</feature>
<evidence type="ECO:0008006" key="4">
    <source>
        <dbReference type="Google" id="ProtNLM"/>
    </source>
</evidence>
<keyword evidence="1" id="KW-0732">Signal</keyword>
<sequence>MKKIVLSVLLFCFVFGFAAAIDDRGVGFTAGVDVSLGDVADDVVFKLIPNVEYANSFGAFDILAYLEYGIAFDDPDNVQNLYGELEGFYNLRISNPGLLTVGVYTEHDLHLAPDLGDDVRTYNLIIEPRAMYTHSFDFGDLFGRVGVPITPMHQGVLDDDDELGLGVNFRLGWQSTFGLGAHVTANMDFKPDSEYTGTDLLISYEMEDFGLYAEVEFSANKDFDIFSITPKVEYHITNMFWVWGEVEFSGLGDEAVVVPTLGVKASF</sequence>
<reference evidence="2" key="1">
    <citation type="submission" date="2021-01" db="EMBL/GenBank/DDBJ databases">
        <title>Description of Breznakiella homolactica.</title>
        <authorList>
            <person name="Song Y."/>
            <person name="Brune A."/>
        </authorList>
    </citation>
    <scope>NUCLEOTIDE SEQUENCE</scope>
    <source>
        <strain evidence="2">RmG30</strain>
    </source>
</reference>
<evidence type="ECO:0000256" key="1">
    <source>
        <dbReference type="SAM" id="SignalP"/>
    </source>
</evidence>
<evidence type="ECO:0000313" key="2">
    <source>
        <dbReference type="EMBL" id="QQO07885.1"/>
    </source>
</evidence>
<dbReference type="KEGG" id="bhc:JFL75_13160"/>
<evidence type="ECO:0000313" key="3">
    <source>
        <dbReference type="Proteomes" id="UP000595917"/>
    </source>
</evidence>
<organism evidence="2 3">
    <name type="scientific">Breznakiella homolactica</name>
    <dbReference type="NCBI Taxonomy" id="2798577"/>
    <lineage>
        <taxon>Bacteria</taxon>
        <taxon>Pseudomonadati</taxon>
        <taxon>Spirochaetota</taxon>
        <taxon>Spirochaetia</taxon>
        <taxon>Spirochaetales</taxon>
        <taxon>Breznakiellaceae</taxon>
        <taxon>Breznakiella</taxon>
    </lineage>
</organism>
<dbReference type="RefSeq" id="WP_215625191.1">
    <property type="nucleotide sequence ID" value="NZ_CP067089.2"/>
</dbReference>
<accession>A0A7T7XKB8</accession>
<gene>
    <name evidence="2" type="ORF">JFL75_13160</name>
</gene>
<proteinExistence type="predicted"/>
<dbReference type="AlphaFoldDB" id="A0A7T7XKB8"/>
<feature type="chain" id="PRO_5030974030" description="Transporter" evidence="1">
    <location>
        <begin position="21"/>
        <end position="267"/>
    </location>
</feature>